<dbReference type="Proteomes" id="UP000295281">
    <property type="component" value="Unassembled WGS sequence"/>
</dbReference>
<dbReference type="EMBL" id="SNYN01000001">
    <property type="protein sequence ID" value="TDQ54747.1"/>
    <property type="molecule type" value="Genomic_DNA"/>
</dbReference>
<dbReference type="InterPro" id="IPR027383">
    <property type="entry name" value="Znf_put"/>
</dbReference>
<keyword evidence="2" id="KW-0804">Transcription</keyword>
<feature type="domain" description="Putative zinc-finger" evidence="4">
    <location>
        <begin position="6"/>
        <end position="35"/>
    </location>
</feature>
<evidence type="ECO:0000313" key="5">
    <source>
        <dbReference type="EMBL" id="TDQ54747.1"/>
    </source>
</evidence>
<comment type="caution">
    <text evidence="5">The sequence shown here is derived from an EMBL/GenBank/DDBJ whole genome shotgun (WGS) entry which is preliminary data.</text>
</comment>
<feature type="region of interest" description="Disordered" evidence="3">
    <location>
        <begin position="214"/>
        <end position="235"/>
    </location>
</feature>
<dbReference type="OrthoDB" id="3743969at2"/>
<gene>
    <name evidence="5" type="ORF">EV190_10163</name>
</gene>
<evidence type="ECO:0000313" key="6">
    <source>
        <dbReference type="Proteomes" id="UP000295281"/>
    </source>
</evidence>
<proteinExistence type="predicted"/>
<protein>
    <submittedName>
        <fullName evidence="5">Putative zinc finger protein</fullName>
    </submittedName>
</protein>
<dbReference type="RefSeq" id="WP_133739379.1">
    <property type="nucleotide sequence ID" value="NZ_SNYN01000001.1"/>
</dbReference>
<feature type="compositionally biased region" description="Low complexity" evidence="3">
    <location>
        <begin position="87"/>
        <end position="102"/>
    </location>
</feature>
<accession>A0A4R6VCQ0</accession>
<sequence>MSHLGERLSAFVDGELGHGDRDRVLSHLAKCEACRFEAEMLRTLKRRLHALGAPEPGSDFLGRLSALSGTGRAAPPDDVPPGPPGRSPGFFGSSPPLGSSRPIGGGLPQVSGGAAVRTPVDPGPPARAVAPVPERIGARFRSNWGRARYAVAGASVVAVALSAAFVAGEEPSDVPVVAPALADFAVEHAVVSGQAPLPGPAAIPVPALVPAQGGTVNAVDPTDGDPDLSGAVRTR</sequence>
<keyword evidence="1" id="KW-0805">Transcription regulation</keyword>
<dbReference type="InterPro" id="IPR041916">
    <property type="entry name" value="Anti_sigma_zinc_sf"/>
</dbReference>
<keyword evidence="6" id="KW-1185">Reference proteome</keyword>
<evidence type="ECO:0000259" key="4">
    <source>
        <dbReference type="Pfam" id="PF13490"/>
    </source>
</evidence>
<feature type="compositionally biased region" description="Pro residues" evidence="3">
    <location>
        <begin position="77"/>
        <end position="86"/>
    </location>
</feature>
<dbReference type="AlphaFoldDB" id="A0A4R6VCQ0"/>
<evidence type="ECO:0000256" key="1">
    <source>
        <dbReference type="ARBA" id="ARBA00023015"/>
    </source>
</evidence>
<reference evidence="5 6" key="1">
    <citation type="submission" date="2019-03" db="EMBL/GenBank/DDBJ databases">
        <title>Genomic Encyclopedia of Type Strains, Phase IV (KMG-IV): sequencing the most valuable type-strain genomes for metagenomic binning, comparative biology and taxonomic classification.</title>
        <authorList>
            <person name="Goeker M."/>
        </authorList>
    </citation>
    <scope>NUCLEOTIDE SEQUENCE [LARGE SCALE GENOMIC DNA]</scope>
    <source>
        <strain evidence="5 6">DSM 46770</strain>
    </source>
</reference>
<evidence type="ECO:0000256" key="3">
    <source>
        <dbReference type="SAM" id="MobiDB-lite"/>
    </source>
</evidence>
<dbReference type="Pfam" id="PF13490">
    <property type="entry name" value="zf-HC2"/>
    <property type="match status" value="1"/>
</dbReference>
<dbReference type="Gene3D" id="1.10.10.1320">
    <property type="entry name" value="Anti-sigma factor, zinc-finger domain"/>
    <property type="match status" value="1"/>
</dbReference>
<organism evidence="5 6">
    <name type="scientific">Actinorugispora endophytica</name>
    <dbReference type="NCBI Taxonomy" id="1605990"/>
    <lineage>
        <taxon>Bacteria</taxon>
        <taxon>Bacillati</taxon>
        <taxon>Actinomycetota</taxon>
        <taxon>Actinomycetes</taxon>
        <taxon>Streptosporangiales</taxon>
        <taxon>Nocardiopsidaceae</taxon>
        <taxon>Actinorugispora</taxon>
    </lineage>
</organism>
<feature type="region of interest" description="Disordered" evidence="3">
    <location>
        <begin position="59"/>
        <end position="130"/>
    </location>
</feature>
<evidence type="ECO:0000256" key="2">
    <source>
        <dbReference type="ARBA" id="ARBA00023163"/>
    </source>
</evidence>
<name>A0A4R6VCQ0_9ACTN</name>